<feature type="domain" description="HTH cro/C1-type" evidence="2">
    <location>
        <begin position="7"/>
        <end position="62"/>
    </location>
</feature>
<gene>
    <name evidence="3" type="ORF">FYJ58_10485</name>
</gene>
<dbReference type="SUPFAM" id="SSF47413">
    <property type="entry name" value="lambda repressor-like DNA-binding domains"/>
    <property type="match status" value="1"/>
</dbReference>
<dbReference type="AlphaFoldDB" id="A0A6L5Y009"/>
<dbReference type="PROSITE" id="PS50943">
    <property type="entry name" value="HTH_CROC1"/>
    <property type="match status" value="1"/>
</dbReference>
<accession>A0A6L5Y009</accession>
<comment type="caution">
    <text evidence="3">The sequence shown here is derived from an EMBL/GenBank/DDBJ whole genome shotgun (WGS) entry which is preliminary data.</text>
</comment>
<dbReference type="CDD" id="cd00093">
    <property type="entry name" value="HTH_XRE"/>
    <property type="match status" value="1"/>
</dbReference>
<dbReference type="InterPro" id="IPR001387">
    <property type="entry name" value="Cro/C1-type_HTH"/>
</dbReference>
<dbReference type="InterPro" id="IPR010982">
    <property type="entry name" value="Lambda_DNA-bd_dom_sf"/>
</dbReference>
<dbReference type="Gene3D" id="1.10.260.40">
    <property type="entry name" value="lambda repressor-like DNA-binding domains"/>
    <property type="match status" value="1"/>
</dbReference>
<evidence type="ECO:0000256" key="1">
    <source>
        <dbReference type="ARBA" id="ARBA00023125"/>
    </source>
</evidence>
<dbReference type="SMART" id="SM00530">
    <property type="entry name" value="HTH_XRE"/>
    <property type="match status" value="1"/>
</dbReference>
<dbReference type="EMBL" id="VUMT01000016">
    <property type="protein sequence ID" value="MSS64294.1"/>
    <property type="molecule type" value="Genomic_DNA"/>
</dbReference>
<keyword evidence="1" id="KW-0238">DNA-binding</keyword>
<evidence type="ECO:0000313" key="3">
    <source>
        <dbReference type="EMBL" id="MSS64294.1"/>
    </source>
</evidence>
<keyword evidence="4" id="KW-1185">Reference proteome</keyword>
<dbReference type="PANTHER" id="PTHR46797">
    <property type="entry name" value="HTH-TYPE TRANSCRIPTIONAL REGULATOR"/>
    <property type="match status" value="1"/>
</dbReference>
<sequence>MKVGEFIQNKRRDLKLSQRDLAIKCNLSNAEISRIESGLRKQPSPETLKAIAAVLNVNVNDLYEAAGYLENPSESKFDSSQYLYIGDLSETEIDQLTKYVLFLKSQR</sequence>
<evidence type="ECO:0000259" key="2">
    <source>
        <dbReference type="PROSITE" id="PS50943"/>
    </source>
</evidence>
<dbReference type="PANTHER" id="PTHR46797:SF1">
    <property type="entry name" value="METHYLPHOSPHONATE SYNTHASE"/>
    <property type="match status" value="1"/>
</dbReference>
<dbReference type="Pfam" id="PF01381">
    <property type="entry name" value="HTH_3"/>
    <property type="match status" value="1"/>
</dbReference>
<proteinExistence type="predicted"/>
<evidence type="ECO:0000313" key="4">
    <source>
        <dbReference type="Proteomes" id="UP000482209"/>
    </source>
</evidence>
<dbReference type="InterPro" id="IPR050807">
    <property type="entry name" value="TransReg_Diox_bact_type"/>
</dbReference>
<protein>
    <submittedName>
        <fullName evidence="3">Helix-turn-helix transcriptional regulator</fullName>
    </submittedName>
</protein>
<organism evidence="3 4">
    <name type="scientific">Velocimicrobium porci</name>
    <dbReference type="NCBI Taxonomy" id="2606634"/>
    <lineage>
        <taxon>Bacteria</taxon>
        <taxon>Bacillati</taxon>
        <taxon>Bacillota</taxon>
        <taxon>Clostridia</taxon>
        <taxon>Lachnospirales</taxon>
        <taxon>Lachnospiraceae</taxon>
        <taxon>Velocimicrobium</taxon>
    </lineage>
</organism>
<dbReference type="Proteomes" id="UP000482209">
    <property type="component" value="Unassembled WGS sequence"/>
</dbReference>
<dbReference type="GO" id="GO:0003677">
    <property type="term" value="F:DNA binding"/>
    <property type="evidence" value="ECO:0007669"/>
    <property type="project" value="UniProtKB-KW"/>
</dbReference>
<name>A0A6L5Y009_9FIRM</name>
<dbReference type="RefSeq" id="WP_154519687.1">
    <property type="nucleotide sequence ID" value="NZ_VUMT01000016.1"/>
</dbReference>
<dbReference type="GO" id="GO:0005829">
    <property type="term" value="C:cytosol"/>
    <property type="evidence" value="ECO:0007669"/>
    <property type="project" value="TreeGrafter"/>
</dbReference>
<reference evidence="3 4" key="1">
    <citation type="submission" date="2019-08" db="EMBL/GenBank/DDBJ databases">
        <title>In-depth cultivation of the pig gut microbiome towards novel bacterial diversity and tailored functional studies.</title>
        <authorList>
            <person name="Wylensek D."/>
            <person name="Hitch T.C.A."/>
            <person name="Clavel T."/>
        </authorList>
    </citation>
    <scope>NUCLEOTIDE SEQUENCE [LARGE SCALE GENOMIC DNA]</scope>
    <source>
        <strain evidence="3 4">WCA-693-APC-MOT-I</strain>
    </source>
</reference>
<dbReference type="GO" id="GO:0003700">
    <property type="term" value="F:DNA-binding transcription factor activity"/>
    <property type="evidence" value="ECO:0007669"/>
    <property type="project" value="TreeGrafter"/>
</dbReference>